<evidence type="ECO:0000313" key="2">
    <source>
        <dbReference type="Proteomes" id="UP001521184"/>
    </source>
</evidence>
<protein>
    <submittedName>
        <fullName evidence="1">Uncharacterized protein</fullName>
    </submittedName>
</protein>
<dbReference type="Proteomes" id="UP001521184">
    <property type="component" value="Unassembled WGS sequence"/>
</dbReference>
<gene>
    <name evidence="1" type="ORF">SLS58_000948</name>
</gene>
<dbReference type="EMBL" id="JAKEKT020000003">
    <property type="protein sequence ID" value="KAL1650829.1"/>
    <property type="molecule type" value="Genomic_DNA"/>
</dbReference>
<evidence type="ECO:0000313" key="1">
    <source>
        <dbReference type="EMBL" id="KAL1650829.1"/>
    </source>
</evidence>
<accession>A0ABR3U4K3</accession>
<comment type="caution">
    <text evidence="1">The sequence shown here is derived from an EMBL/GenBank/DDBJ whole genome shotgun (WGS) entry which is preliminary data.</text>
</comment>
<name>A0ABR3U4K3_9PEZI</name>
<organism evidence="1 2">
    <name type="scientific">Diplodia intermedia</name>
    <dbReference type="NCBI Taxonomy" id="856260"/>
    <lineage>
        <taxon>Eukaryota</taxon>
        <taxon>Fungi</taxon>
        <taxon>Dikarya</taxon>
        <taxon>Ascomycota</taxon>
        <taxon>Pezizomycotina</taxon>
        <taxon>Dothideomycetes</taxon>
        <taxon>Dothideomycetes incertae sedis</taxon>
        <taxon>Botryosphaeriales</taxon>
        <taxon>Botryosphaeriaceae</taxon>
        <taxon>Diplodia</taxon>
    </lineage>
</organism>
<keyword evidence="2" id="KW-1185">Reference proteome</keyword>
<proteinExistence type="predicted"/>
<reference evidence="1 2" key="1">
    <citation type="journal article" date="2023" name="Plant Dis.">
        <title>First Report of Diplodia intermedia Causing Canker and Dieback Diseases on Apple Trees in Canada.</title>
        <authorList>
            <person name="Ellouze W."/>
            <person name="Ilyukhin E."/>
            <person name="Sulman M."/>
            <person name="Ali S."/>
        </authorList>
    </citation>
    <scope>NUCLEOTIDE SEQUENCE [LARGE SCALE GENOMIC DNA]</scope>
    <source>
        <strain evidence="1 2">M45-28</strain>
    </source>
</reference>
<sequence length="351" mass="38508">MGFFISVFLAGFPALFALLAYRYFVGEKGGAKESGVAGSTTPLSRNNEKLEAYRASDFPDDWLTGSELFELECRAIFSKSFDKSQNGLFEIHTHTTRQGFVFVNLSTEHISTPNFKVADGLAKSWSISERSAPLTQLDFDEVINWKQAADEFVFLPVHHMESTGYATSINPSAWLDLTSKMPFLSAIATQGTHSILDRHGLSSLHVTSGGRFWYTLSASPTSATHTAFTCHLYLNWPGDNAQADVAIQAIKDEIRALLSAAATSPTPSSTPPDAAVGTCGLQTAVLDELTKHLKEERSRGKKVWPASRESSVSDKYSQADLLCKQLSCLKTTTGPDSGLWERLGPRNELEW</sequence>